<evidence type="ECO:0000256" key="1">
    <source>
        <dbReference type="ARBA" id="ARBA00007100"/>
    </source>
</evidence>
<dbReference type="AlphaFoldDB" id="A0A086PCB5"/>
<keyword evidence="4" id="KW-1185">Reference proteome</keyword>
<dbReference type="EMBL" id="JFZA02000007">
    <property type="protein sequence ID" value="KFG91033.1"/>
    <property type="molecule type" value="Genomic_DNA"/>
</dbReference>
<evidence type="ECO:0000259" key="2">
    <source>
        <dbReference type="Pfam" id="PF13369"/>
    </source>
</evidence>
<proteinExistence type="inferred from homology"/>
<dbReference type="SUPFAM" id="SSF48452">
    <property type="entry name" value="TPR-like"/>
    <property type="match status" value="1"/>
</dbReference>
<dbReference type="OrthoDB" id="232498at2"/>
<dbReference type="Gene3D" id="1.25.40.10">
    <property type="entry name" value="Tetratricopeptide repeat domain"/>
    <property type="match status" value="1"/>
</dbReference>
<sequence>MNENITYIGLLADAEIELDSAALALSGLDHEGVDLDPYLDLLRTISAAVDAERQDAGEATLDSGEAQGALLARVLGAQFDFAGDTATYDAPLNADMIRVLDRRRGLPVSLSILYVAAARRMGWTAHALNTPGHVLVSIGPEGREAVIDPFNRGALVHPEELSALPAQASDALPQTGHEHLEPMSNRMTLVRMLLNQSLRAEQAGDTWRACMLYERMTVIAPEHDAGWWALARLQLVHGKVEAARASLTAMLEINREPERRRYITQALDRLAGQS</sequence>
<dbReference type="PANTHER" id="PTHR31350">
    <property type="entry name" value="SI:DKEY-261L7.2"/>
    <property type="match status" value="1"/>
</dbReference>
<dbReference type="eggNOG" id="COG2912">
    <property type="taxonomic scope" value="Bacteria"/>
</dbReference>
<comment type="caution">
    <text evidence="3">The sequence shown here is derived from an EMBL/GenBank/DDBJ whole genome shotgun (WGS) entry which is preliminary data.</text>
</comment>
<dbReference type="Pfam" id="PF13369">
    <property type="entry name" value="Transglut_core2"/>
    <property type="match status" value="1"/>
</dbReference>
<dbReference type="InterPro" id="IPR032698">
    <property type="entry name" value="SirB1_N"/>
</dbReference>
<dbReference type="InterPro" id="IPR011990">
    <property type="entry name" value="TPR-like_helical_dom_sf"/>
</dbReference>
<protein>
    <recommendedName>
        <fullName evidence="2">Protein SirB1 N-terminal domain-containing protein</fullName>
    </recommendedName>
</protein>
<comment type="similarity">
    <text evidence="1">Belongs to the UPF0162 family.</text>
</comment>
<accession>A0A086PCB5</accession>
<gene>
    <name evidence="3" type="ORF">BV98_001227</name>
</gene>
<dbReference type="PANTHER" id="PTHR31350:SF27">
    <property type="entry name" value="HEMIMETHYLATED DNA-BINDING DOMAIN-CONTAINING PROTEIN"/>
    <property type="match status" value="1"/>
</dbReference>
<dbReference type="PATRIC" id="fig|1219045.3.peg.1255"/>
<reference evidence="3" key="1">
    <citation type="submission" date="2014-08" db="EMBL/GenBank/DDBJ databases">
        <title>Draft genome sequences of Sphingobium herbicidovorans.</title>
        <authorList>
            <person name="Gan H.M."/>
            <person name="Gan H.Y."/>
            <person name="Savka M.A."/>
        </authorList>
    </citation>
    <scope>NUCLEOTIDE SEQUENCE [LARGE SCALE GENOMIC DNA]</scope>
    <source>
        <strain evidence="3">NBRC 16415</strain>
    </source>
</reference>
<feature type="domain" description="Protein SirB1 N-terminal" evidence="2">
    <location>
        <begin position="62"/>
        <end position="193"/>
    </location>
</feature>
<dbReference type="Proteomes" id="UP000024284">
    <property type="component" value="Unassembled WGS sequence"/>
</dbReference>
<organism evidence="3 4">
    <name type="scientific">Sphingobium herbicidovorans (strain ATCC 700291 / DSM 11019 / CCUG 56400 / KCTC 2939 / LMG 18315 / NBRC 16415 / MH)</name>
    <name type="common">Sphingomonas herbicidovorans</name>
    <dbReference type="NCBI Taxonomy" id="1219045"/>
    <lineage>
        <taxon>Bacteria</taxon>
        <taxon>Pseudomonadati</taxon>
        <taxon>Pseudomonadota</taxon>
        <taxon>Alphaproteobacteria</taxon>
        <taxon>Sphingomonadales</taxon>
        <taxon>Sphingomonadaceae</taxon>
        <taxon>Sphingobium</taxon>
    </lineage>
</organism>
<evidence type="ECO:0000313" key="4">
    <source>
        <dbReference type="Proteomes" id="UP000024284"/>
    </source>
</evidence>
<evidence type="ECO:0000313" key="3">
    <source>
        <dbReference type="EMBL" id="KFG91033.1"/>
    </source>
</evidence>
<dbReference type="RefSeq" id="WP_037463549.1">
    <property type="nucleotide sequence ID" value="NZ_BCZD01000022.1"/>
</dbReference>
<name>A0A086PCB5_SPHHM</name>